<accession>A0ABN2ISB6</accession>
<dbReference type="InterPro" id="IPR051453">
    <property type="entry name" value="MBL_Glyoxalase_II"/>
</dbReference>
<dbReference type="RefSeq" id="WP_279579364.1">
    <property type="nucleotide sequence ID" value="NZ_BAAANY010000036.1"/>
</dbReference>
<organism evidence="2 3">
    <name type="scientific">Fodinicola feengrottensis</name>
    <dbReference type="NCBI Taxonomy" id="435914"/>
    <lineage>
        <taxon>Bacteria</taxon>
        <taxon>Bacillati</taxon>
        <taxon>Actinomycetota</taxon>
        <taxon>Actinomycetes</taxon>
        <taxon>Mycobacteriales</taxon>
        <taxon>Fodinicola</taxon>
    </lineage>
</organism>
<dbReference type="SUPFAM" id="SSF56281">
    <property type="entry name" value="Metallo-hydrolase/oxidoreductase"/>
    <property type="match status" value="1"/>
</dbReference>
<dbReference type="PANTHER" id="PTHR46233">
    <property type="entry name" value="HYDROXYACYLGLUTATHIONE HYDROLASE GLOC"/>
    <property type="match status" value="1"/>
</dbReference>
<evidence type="ECO:0000313" key="2">
    <source>
        <dbReference type="EMBL" id="GAA1710784.1"/>
    </source>
</evidence>
<name>A0ABN2ISB6_9ACTN</name>
<dbReference type="InterPro" id="IPR036866">
    <property type="entry name" value="RibonucZ/Hydroxyglut_hydro"/>
</dbReference>
<feature type="domain" description="Metallo-beta-lactamase" evidence="1">
    <location>
        <begin position="34"/>
        <end position="201"/>
    </location>
</feature>
<protein>
    <submittedName>
        <fullName evidence="2">MBL fold metallo-hydrolase</fullName>
    </submittedName>
</protein>
<proteinExistence type="predicted"/>
<reference evidence="2 3" key="1">
    <citation type="journal article" date="2019" name="Int. J. Syst. Evol. Microbiol.">
        <title>The Global Catalogue of Microorganisms (GCM) 10K type strain sequencing project: providing services to taxonomists for standard genome sequencing and annotation.</title>
        <authorList>
            <consortium name="The Broad Institute Genomics Platform"/>
            <consortium name="The Broad Institute Genome Sequencing Center for Infectious Disease"/>
            <person name="Wu L."/>
            <person name="Ma J."/>
        </authorList>
    </citation>
    <scope>NUCLEOTIDE SEQUENCE [LARGE SCALE GENOMIC DNA]</scope>
    <source>
        <strain evidence="2 3">JCM 14718</strain>
    </source>
</reference>
<dbReference type="Proteomes" id="UP001500618">
    <property type="component" value="Unassembled WGS sequence"/>
</dbReference>
<dbReference type="PANTHER" id="PTHR46233:SF1">
    <property type="entry name" value="CONSERVED PROTEIN"/>
    <property type="match status" value="1"/>
</dbReference>
<dbReference type="CDD" id="cd06262">
    <property type="entry name" value="metallo-hydrolase-like_MBL-fold"/>
    <property type="match status" value="1"/>
</dbReference>
<dbReference type="SMART" id="SM00849">
    <property type="entry name" value="Lactamase_B"/>
    <property type="match status" value="1"/>
</dbReference>
<evidence type="ECO:0000259" key="1">
    <source>
        <dbReference type="SMART" id="SM00849"/>
    </source>
</evidence>
<dbReference type="Gene3D" id="3.60.15.10">
    <property type="entry name" value="Ribonuclease Z/Hydroxyacylglutathione hydrolase-like"/>
    <property type="match status" value="1"/>
</dbReference>
<comment type="caution">
    <text evidence="2">The sequence shown here is derived from an EMBL/GenBank/DDBJ whole genome shotgun (WGS) entry which is preliminary data.</text>
</comment>
<evidence type="ECO:0000313" key="3">
    <source>
        <dbReference type="Proteomes" id="UP001500618"/>
    </source>
</evidence>
<sequence length="222" mass="23577">MTDTYSGEVSVGSPAQTRQLTHLEISKVSVGPMDNNAYLLKCRQTGDTLLVDAANDADTLIALLAKRTNGELGTVFTTHQHGDHWQAIGAVVAATGATTAAGRPDAEGLPVAVDVPLDDGDELVVGDCTLTAIHLVGHTPGSIALAYEDPQGHTHVFTGDSLFPGGVGRTGSPEAFQSLLHDVRTKIFDRFDDDTWVYPGHGKDTTLGVERPHLDEWAARGW</sequence>
<dbReference type="InterPro" id="IPR001279">
    <property type="entry name" value="Metallo-B-lactamas"/>
</dbReference>
<dbReference type="Pfam" id="PF00753">
    <property type="entry name" value="Lactamase_B"/>
    <property type="match status" value="1"/>
</dbReference>
<dbReference type="EMBL" id="BAAANY010000036">
    <property type="protein sequence ID" value="GAA1710784.1"/>
    <property type="molecule type" value="Genomic_DNA"/>
</dbReference>
<keyword evidence="3" id="KW-1185">Reference proteome</keyword>
<gene>
    <name evidence="2" type="ORF">GCM10009765_70100</name>
</gene>